<keyword evidence="6 8" id="KW-1133">Transmembrane helix</keyword>
<reference evidence="10 11" key="1">
    <citation type="submission" date="2016-06" db="EMBL/GenBank/DDBJ databases">
        <authorList>
            <person name="Sutton G."/>
            <person name="Brinkac L."/>
            <person name="Sanka R."/>
            <person name="Adams M."/>
            <person name="Lau E."/>
            <person name="Sam S."/>
            <person name="Sreng N."/>
            <person name="Him V."/>
            <person name="Kerleguer A."/>
            <person name="Cheng S."/>
        </authorList>
    </citation>
    <scope>NUCLEOTIDE SEQUENCE [LARGE SCALE GENOMIC DNA]</scope>
    <source>
        <strain evidence="10 11">E2978</strain>
    </source>
</reference>
<evidence type="ECO:0000256" key="6">
    <source>
        <dbReference type="ARBA" id="ARBA00022989"/>
    </source>
</evidence>
<dbReference type="PANTHER" id="PTHR42718">
    <property type="entry name" value="MAJOR FACILITATOR SUPERFAMILY MULTIDRUG TRANSPORTER MFSC"/>
    <property type="match status" value="1"/>
</dbReference>
<feature type="transmembrane region" description="Helical" evidence="8">
    <location>
        <begin position="84"/>
        <end position="106"/>
    </location>
</feature>
<dbReference type="Proteomes" id="UP000092086">
    <property type="component" value="Unassembled WGS sequence"/>
</dbReference>
<dbReference type="EMBL" id="LZIT01000170">
    <property type="protein sequence ID" value="OBG37180.1"/>
    <property type="molecule type" value="Genomic_DNA"/>
</dbReference>
<organism evidence="10 11">
    <name type="scientific">Mycobacterium alsense</name>
    <dbReference type="NCBI Taxonomy" id="324058"/>
    <lineage>
        <taxon>Bacteria</taxon>
        <taxon>Bacillati</taxon>
        <taxon>Actinomycetota</taxon>
        <taxon>Actinomycetes</taxon>
        <taxon>Mycobacteriales</taxon>
        <taxon>Mycobacteriaceae</taxon>
        <taxon>Mycobacterium</taxon>
    </lineage>
</organism>
<dbReference type="Gene3D" id="1.20.1720.10">
    <property type="entry name" value="Multidrug resistance protein D"/>
    <property type="match status" value="1"/>
</dbReference>
<evidence type="ECO:0000256" key="1">
    <source>
        <dbReference type="ARBA" id="ARBA00004651"/>
    </source>
</evidence>
<keyword evidence="4" id="KW-1003">Cell membrane</keyword>
<feature type="transmembrane region" description="Helical" evidence="8">
    <location>
        <begin position="12"/>
        <end position="36"/>
    </location>
</feature>
<comment type="subcellular location">
    <subcellularLocation>
        <location evidence="1">Cell membrane</location>
        <topology evidence="1">Multi-pass membrane protein</topology>
    </subcellularLocation>
</comment>
<feature type="transmembrane region" description="Helical" evidence="8">
    <location>
        <begin position="268"/>
        <end position="288"/>
    </location>
</feature>
<accession>A0ABD6P2S7</accession>
<dbReference type="PANTHER" id="PTHR42718:SF9">
    <property type="entry name" value="MAJOR FACILITATOR SUPERFAMILY MULTIDRUG TRANSPORTER MFSC"/>
    <property type="match status" value="1"/>
</dbReference>
<feature type="transmembrane region" description="Helical" evidence="8">
    <location>
        <begin position="170"/>
        <end position="190"/>
    </location>
</feature>
<evidence type="ECO:0000256" key="7">
    <source>
        <dbReference type="ARBA" id="ARBA00023136"/>
    </source>
</evidence>
<comment type="similarity">
    <text evidence="2">Belongs to the major facilitator superfamily. EmrB family.</text>
</comment>
<evidence type="ECO:0000256" key="4">
    <source>
        <dbReference type="ARBA" id="ARBA00022475"/>
    </source>
</evidence>
<feature type="transmembrane region" description="Helical" evidence="8">
    <location>
        <begin position="405"/>
        <end position="426"/>
    </location>
</feature>
<keyword evidence="5 8" id="KW-0812">Transmembrane</keyword>
<dbReference type="PRINTS" id="PR01036">
    <property type="entry name" value="TCRTETB"/>
</dbReference>
<dbReference type="PROSITE" id="PS50850">
    <property type="entry name" value="MFS"/>
    <property type="match status" value="1"/>
</dbReference>
<dbReference type="CDD" id="cd17321">
    <property type="entry name" value="MFS_MMR_MDR_like"/>
    <property type="match status" value="1"/>
</dbReference>
<evidence type="ECO:0000259" key="9">
    <source>
        <dbReference type="PROSITE" id="PS50850"/>
    </source>
</evidence>
<sequence length="502" mass="52568">MTDMGLSRRRKLLVLGICCMSLLIVSMDTTIVNVALPSISRDFGAPISGLQWTIDAYAVVLASFLLLSGSTADRIGRRRTFQTGLMIFVGGSLLCSLAPSVGWLAVFRMVQALGGSMLNPVAMSIITNVFTEPTERIRAIGVWGGAAGIGTGLGPLVGGILVEFVDWRAIFWINMPIGVVALTAAALFVPESKSPHPRRIDPLGQLAMVVLLASCMYAIIEAPNAGWRSVQTLSLFGAAAVALAVLLIHEPRRTDPLIELRFFRSVPFAGATLIAISAYSAFGGFLFMNTLYLQTIRGLSALQAGLCTVPLGLTILIGAPISGRIVGRYGPRPSLLLAGTMIGVGAAMLLFIDVNTVLVYVLASYLAFGLGQGLANPPITYTAVSGMPRSHAGVASAVATTSRNVGISLGVAIVGSILSTHISAIVPIDFLAASRPASLVIAGFGLAVVLVGAATTTTWARRTSERIAYLFPEEDAGGTLPRDIRDAGGGPNREEIYAAGEQ</sequence>
<feature type="transmembrane region" description="Helical" evidence="8">
    <location>
        <begin position="56"/>
        <end position="72"/>
    </location>
</feature>
<dbReference type="InterPro" id="IPR004638">
    <property type="entry name" value="EmrB-like"/>
</dbReference>
<feature type="transmembrane region" description="Helical" evidence="8">
    <location>
        <begin position="438"/>
        <end position="460"/>
    </location>
</feature>
<protein>
    <submittedName>
        <fullName evidence="10">MFS transporter</fullName>
    </submittedName>
</protein>
<dbReference type="Pfam" id="PF07690">
    <property type="entry name" value="MFS_1"/>
    <property type="match status" value="1"/>
</dbReference>
<gene>
    <name evidence="10" type="ORF">A5672_18555</name>
</gene>
<dbReference type="Gene3D" id="1.20.1250.20">
    <property type="entry name" value="MFS general substrate transporter like domains"/>
    <property type="match status" value="1"/>
</dbReference>
<evidence type="ECO:0000256" key="2">
    <source>
        <dbReference type="ARBA" id="ARBA00008537"/>
    </source>
</evidence>
<dbReference type="InterPro" id="IPR011701">
    <property type="entry name" value="MFS"/>
</dbReference>
<dbReference type="GO" id="GO:0005886">
    <property type="term" value="C:plasma membrane"/>
    <property type="evidence" value="ECO:0007669"/>
    <property type="project" value="UniProtKB-SubCell"/>
</dbReference>
<dbReference type="SUPFAM" id="SSF103473">
    <property type="entry name" value="MFS general substrate transporter"/>
    <property type="match status" value="1"/>
</dbReference>
<evidence type="ECO:0000313" key="10">
    <source>
        <dbReference type="EMBL" id="OBG37180.1"/>
    </source>
</evidence>
<evidence type="ECO:0000256" key="5">
    <source>
        <dbReference type="ARBA" id="ARBA00022692"/>
    </source>
</evidence>
<keyword evidence="7 8" id="KW-0472">Membrane</keyword>
<name>A0ABD6P2S7_9MYCO</name>
<feature type="transmembrane region" description="Helical" evidence="8">
    <location>
        <begin position="226"/>
        <end position="248"/>
    </location>
</feature>
<feature type="transmembrane region" description="Helical" evidence="8">
    <location>
        <begin position="202"/>
        <end position="220"/>
    </location>
</feature>
<dbReference type="InterPro" id="IPR020846">
    <property type="entry name" value="MFS_dom"/>
</dbReference>
<feature type="transmembrane region" description="Helical" evidence="8">
    <location>
        <begin position="142"/>
        <end position="164"/>
    </location>
</feature>
<feature type="domain" description="Major facilitator superfamily (MFS) profile" evidence="9">
    <location>
        <begin position="14"/>
        <end position="464"/>
    </location>
</feature>
<dbReference type="InterPro" id="IPR036259">
    <property type="entry name" value="MFS_trans_sf"/>
</dbReference>
<comment type="caution">
    <text evidence="10">The sequence shown here is derived from an EMBL/GenBank/DDBJ whole genome shotgun (WGS) entry which is preliminary data.</text>
</comment>
<keyword evidence="3" id="KW-0813">Transport</keyword>
<feature type="transmembrane region" description="Helical" evidence="8">
    <location>
        <begin position="300"/>
        <end position="322"/>
    </location>
</feature>
<dbReference type="NCBIfam" id="TIGR00711">
    <property type="entry name" value="efflux_EmrB"/>
    <property type="match status" value="1"/>
</dbReference>
<feature type="transmembrane region" description="Helical" evidence="8">
    <location>
        <begin position="334"/>
        <end position="352"/>
    </location>
</feature>
<evidence type="ECO:0000256" key="3">
    <source>
        <dbReference type="ARBA" id="ARBA00022448"/>
    </source>
</evidence>
<evidence type="ECO:0000313" key="11">
    <source>
        <dbReference type="Proteomes" id="UP000092086"/>
    </source>
</evidence>
<evidence type="ECO:0000256" key="8">
    <source>
        <dbReference type="SAM" id="Phobius"/>
    </source>
</evidence>
<dbReference type="AlphaFoldDB" id="A0ABD6P2S7"/>
<proteinExistence type="inferred from homology"/>